<organism evidence="2 3">
    <name type="scientific">Rathayibacter festucae DSM 15932</name>
    <dbReference type="NCBI Taxonomy" id="1328866"/>
    <lineage>
        <taxon>Bacteria</taxon>
        <taxon>Bacillati</taxon>
        <taxon>Actinomycetota</taxon>
        <taxon>Actinomycetes</taxon>
        <taxon>Micrococcales</taxon>
        <taxon>Microbacteriaceae</taxon>
        <taxon>Rathayibacter</taxon>
    </lineage>
</organism>
<evidence type="ECO:0000313" key="3">
    <source>
        <dbReference type="Proteomes" id="UP000285317"/>
    </source>
</evidence>
<dbReference type="AlphaFoldDB" id="A0A3T0T502"/>
<dbReference type="SUPFAM" id="SSF54427">
    <property type="entry name" value="NTF2-like"/>
    <property type="match status" value="1"/>
</dbReference>
<proteinExistence type="predicted"/>
<dbReference type="InterPro" id="IPR027843">
    <property type="entry name" value="DUF4440"/>
</dbReference>
<dbReference type="Gene3D" id="3.10.450.50">
    <property type="match status" value="1"/>
</dbReference>
<name>A0A3T0T502_9MICO</name>
<sequence>MPDALTRGEGGAEPRDAHDELFDALVFVDLPVLDALLDTRFVIEHPTGLVQSKLDWMDDIAEGLKEYHAIDHVESAVSGTAAHPVLVSRTLTEATIGSLHATWRLQLTSRLVPVGDEWVITRTTVTTW</sequence>
<evidence type="ECO:0000313" key="2">
    <source>
        <dbReference type="EMBL" id="AZZ53686.1"/>
    </source>
</evidence>
<dbReference type="RefSeq" id="WP_127888121.1">
    <property type="nucleotide sequence ID" value="NZ_CP028137.1"/>
</dbReference>
<gene>
    <name evidence="2" type="ORF">C1I64_17680</name>
</gene>
<accession>A0A3T0T502</accession>
<reference evidence="2 3" key="1">
    <citation type="submission" date="2018-03" db="EMBL/GenBank/DDBJ databases">
        <title>Bacteriophage NCPPB3778 and a type I-E CRISPR drive the evolution of the US Biological Select Agent, Rathayibacter toxicus.</title>
        <authorList>
            <person name="Davis E.W.II."/>
            <person name="Tabima J.F."/>
            <person name="Weisberg A.J."/>
            <person name="Dantas Lopes L."/>
            <person name="Wiseman M.S."/>
            <person name="Wiseman M.S."/>
            <person name="Pupko T."/>
            <person name="Belcher M.S."/>
            <person name="Sechler A.J."/>
            <person name="Tancos M.A."/>
            <person name="Schroeder B.K."/>
            <person name="Murray T.D."/>
            <person name="Luster D.G."/>
            <person name="Schneider W.L."/>
            <person name="Rogers E."/>
            <person name="Andreote F.D."/>
            <person name="Grunwald N.J."/>
            <person name="Putnam M.L."/>
            <person name="Chang J.H."/>
        </authorList>
    </citation>
    <scope>NUCLEOTIDE SEQUENCE [LARGE SCALE GENOMIC DNA]</scope>
    <source>
        <strain evidence="2 3">DSM 15932</strain>
    </source>
</reference>
<feature type="domain" description="DUF4440" evidence="1">
    <location>
        <begin position="16"/>
        <end position="120"/>
    </location>
</feature>
<dbReference type="Pfam" id="PF14534">
    <property type="entry name" value="DUF4440"/>
    <property type="match status" value="1"/>
</dbReference>
<protein>
    <recommendedName>
        <fullName evidence="1">DUF4440 domain-containing protein</fullName>
    </recommendedName>
</protein>
<evidence type="ECO:0000259" key="1">
    <source>
        <dbReference type="Pfam" id="PF14534"/>
    </source>
</evidence>
<dbReference type="EMBL" id="CP028137">
    <property type="protein sequence ID" value="AZZ53686.1"/>
    <property type="molecule type" value="Genomic_DNA"/>
</dbReference>
<dbReference type="Proteomes" id="UP000285317">
    <property type="component" value="Chromosome"/>
</dbReference>
<dbReference type="KEGG" id="rfs:C1I64_17680"/>
<dbReference type="InterPro" id="IPR032710">
    <property type="entry name" value="NTF2-like_dom_sf"/>
</dbReference>